<dbReference type="EMBL" id="PYLO01000001">
    <property type="protein sequence ID" value="PST39336.1"/>
    <property type="molecule type" value="Genomic_DNA"/>
</dbReference>
<evidence type="ECO:0000256" key="3">
    <source>
        <dbReference type="PROSITE-ProRule" id="PRU00169"/>
    </source>
</evidence>
<dbReference type="PROSITE" id="PS50887">
    <property type="entry name" value="GGDEF"/>
    <property type="match status" value="1"/>
</dbReference>
<sequence length="703" mass="80492">MNLNTKMTAQELEQMIAQMERIFTVVRILDKDLLHKMDVRNGELRSEDCKCYSFWEKGKNCENCAAQRALAMKGQCMKLEFIGLKMYQVIAKYLEVDGVPCVVEMISCLDDETLLDAEGREALVKKFAHYRRELYADALTRSYSRRYFEDQLKEQRMDAGIAMLDLDDFKTYNDIYGHVAGDKVLVTVSAAIISCIRKTDRLVRYGGDEFLLVMPGISLEAFVEKLHRIQDLICNMSVEGYPQLKLSVSIGGTLTNGETVGKAMCRADEFMYQAKTSKNMIVTEKDGQWTPEEIVVAGRRNASRYRILIVDDSEMNRMILSEMLKGEFEILEAENGSACLDMLNRYETKISLILLDIVMPGMNGFGVLEYMNRNNLIGDIPVIMISGEDSGEVIKQAYEWGVSDYIKRPFDMEVVHRRVLNTIKLYAKQRRLVAMVTNQVFEKEKNSRMLISVLSEIVEFRNGESGMHVLNINILTTMILEQLVKKTDKYPLSWSNRMLISTASSLHDIGKIGIDEKILNKPGRLTPEERKIMEKHTVIGADMLANLQMYEDEPLMKVAYQICRWHHERYDGKGYPDGLKGEEIPISAQVVALADVYDALTSERVYKKAYSHEEAVQMICNGECGTFNPLLLECLCEIQDPIKKELQEAAYRSEMSDPERKNKKFEHYDNSQKKFFGAVTQAIEKEYGTAGEELSRMKTEEEK</sequence>
<evidence type="ECO:0000259" key="5">
    <source>
        <dbReference type="PROSITE" id="PS50887"/>
    </source>
</evidence>
<evidence type="ECO:0000313" key="8">
    <source>
        <dbReference type="Proteomes" id="UP000241048"/>
    </source>
</evidence>
<evidence type="ECO:0000259" key="4">
    <source>
        <dbReference type="PROSITE" id="PS50110"/>
    </source>
</evidence>
<dbReference type="Gene3D" id="1.10.3210.10">
    <property type="entry name" value="Hypothetical protein af1432"/>
    <property type="match status" value="1"/>
</dbReference>
<dbReference type="InterPro" id="IPR052020">
    <property type="entry name" value="Cyclic_di-GMP/3'3'-cGAMP_PDE"/>
</dbReference>
<accession>A0A2T3FVL6</accession>
<dbReference type="InterPro" id="IPR011006">
    <property type="entry name" value="CheY-like_superfamily"/>
</dbReference>
<dbReference type="InterPro" id="IPR001789">
    <property type="entry name" value="Sig_transdc_resp-reg_receiver"/>
</dbReference>
<dbReference type="SUPFAM" id="SSF109604">
    <property type="entry name" value="HD-domain/PDEase-like"/>
    <property type="match status" value="1"/>
</dbReference>
<evidence type="ECO:0000256" key="2">
    <source>
        <dbReference type="ARBA" id="ARBA00024867"/>
    </source>
</evidence>
<organism evidence="7 8">
    <name type="scientific">Clostridium fessum</name>
    <dbReference type="NCBI Taxonomy" id="2126740"/>
    <lineage>
        <taxon>Bacteria</taxon>
        <taxon>Bacillati</taxon>
        <taxon>Bacillota</taxon>
        <taxon>Clostridia</taxon>
        <taxon>Eubacteriales</taxon>
        <taxon>Clostridiaceae</taxon>
        <taxon>Clostridium</taxon>
    </lineage>
</organism>
<dbReference type="InterPro" id="IPR037522">
    <property type="entry name" value="HD_GYP_dom"/>
</dbReference>
<feature type="domain" description="GGDEF" evidence="5">
    <location>
        <begin position="157"/>
        <end position="286"/>
    </location>
</feature>
<name>A0A2T3FVL6_9CLOT</name>
<proteinExistence type="predicted"/>
<dbReference type="SUPFAM" id="SSF52172">
    <property type="entry name" value="CheY-like"/>
    <property type="match status" value="1"/>
</dbReference>
<dbReference type="CDD" id="cd00077">
    <property type="entry name" value="HDc"/>
    <property type="match status" value="1"/>
</dbReference>
<dbReference type="PROSITE" id="PS50110">
    <property type="entry name" value="RESPONSE_REGULATORY"/>
    <property type="match status" value="1"/>
</dbReference>
<dbReference type="CDD" id="cd01949">
    <property type="entry name" value="GGDEF"/>
    <property type="match status" value="1"/>
</dbReference>
<dbReference type="Proteomes" id="UP000241048">
    <property type="component" value="Unassembled WGS sequence"/>
</dbReference>
<comment type="caution">
    <text evidence="7">The sequence shown here is derived from an EMBL/GenBank/DDBJ whole genome shotgun (WGS) entry which is preliminary data.</text>
</comment>
<evidence type="ECO:0000256" key="1">
    <source>
        <dbReference type="ARBA" id="ARBA00018672"/>
    </source>
</evidence>
<feature type="modified residue" description="4-aspartylphosphate" evidence="3">
    <location>
        <position position="356"/>
    </location>
</feature>
<dbReference type="SMART" id="SM00471">
    <property type="entry name" value="HDc"/>
    <property type="match status" value="1"/>
</dbReference>
<dbReference type="AlphaFoldDB" id="A0A2T3FVL6"/>
<dbReference type="SMART" id="SM00267">
    <property type="entry name" value="GGDEF"/>
    <property type="match status" value="1"/>
</dbReference>
<dbReference type="InterPro" id="IPR043128">
    <property type="entry name" value="Rev_trsase/Diguanyl_cyclase"/>
</dbReference>
<dbReference type="Pfam" id="PF00072">
    <property type="entry name" value="Response_reg"/>
    <property type="match status" value="1"/>
</dbReference>
<dbReference type="GO" id="GO:0000160">
    <property type="term" value="P:phosphorelay signal transduction system"/>
    <property type="evidence" value="ECO:0007669"/>
    <property type="project" value="InterPro"/>
</dbReference>
<dbReference type="InterPro" id="IPR000160">
    <property type="entry name" value="GGDEF_dom"/>
</dbReference>
<keyword evidence="8" id="KW-1185">Reference proteome</keyword>
<feature type="domain" description="HD-GYP" evidence="6">
    <location>
        <begin position="443"/>
        <end position="651"/>
    </location>
</feature>
<dbReference type="PROSITE" id="PS51832">
    <property type="entry name" value="HD_GYP"/>
    <property type="match status" value="1"/>
</dbReference>
<gene>
    <name evidence="7" type="ORF">C7U56_04390</name>
</gene>
<dbReference type="Pfam" id="PF00990">
    <property type="entry name" value="GGDEF"/>
    <property type="match status" value="1"/>
</dbReference>
<protein>
    <recommendedName>
        <fullName evidence="1">Stage 0 sporulation protein A homolog</fullName>
    </recommendedName>
</protein>
<evidence type="ECO:0000313" key="7">
    <source>
        <dbReference type="EMBL" id="PST39336.1"/>
    </source>
</evidence>
<dbReference type="NCBIfam" id="TIGR00254">
    <property type="entry name" value="GGDEF"/>
    <property type="match status" value="1"/>
</dbReference>
<dbReference type="InterPro" id="IPR029787">
    <property type="entry name" value="Nucleotide_cyclase"/>
</dbReference>
<dbReference type="SUPFAM" id="SSF55073">
    <property type="entry name" value="Nucleotide cyclase"/>
    <property type="match status" value="1"/>
</dbReference>
<comment type="function">
    <text evidence="2">May play the central regulatory role in sporulation. It may be an element of the effector pathway responsible for the activation of sporulation genes in response to nutritional stress. Spo0A may act in concert with spo0H (a sigma factor) to control the expression of some genes that are critical to the sporulation process.</text>
</comment>
<dbReference type="SMART" id="SM00448">
    <property type="entry name" value="REC"/>
    <property type="match status" value="1"/>
</dbReference>
<dbReference type="Pfam" id="PF13487">
    <property type="entry name" value="HD_5"/>
    <property type="match status" value="1"/>
</dbReference>
<keyword evidence="3" id="KW-0597">Phosphoprotein</keyword>
<dbReference type="PANTHER" id="PTHR45228:SF4">
    <property type="entry name" value="LIPOPROTEIN"/>
    <property type="match status" value="1"/>
</dbReference>
<feature type="domain" description="Response regulatory" evidence="4">
    <location>
        <begin position="306"/>
        <end position="423"/>
    </location>
</feature>
<reference evidence="7 8" key="1">
    <citation type="submission" date="2018-03" db="EMBL/GenBank/DDBJ databases">
        <title>Lachnoclostridium SNUG30386 gen.nov., sp.nov., isolated from human faeces.</title>
        <authorList>
            <person name="Seo B."/>
            <person name="Jeon K."/>
            <person name="Ko G."/>
        </authorList>
    </citation>
    <scope>NUCLEOTIDE SEQUENCE [LARGE SCALE GENOMIC DNA]</scope>
    <source>
        <strain evidence="7 8">SNUG30386</strain>
    </source>
</reference>
<dbReference type="Gene3D" id="3.30.70.270">
    <property type="match status" value="1"/>
</dbReference>
<dbReference type="Gene3D" id="3.40.50.2300">
    <property type="match status" value="1"/>
</dbReference>
<dbReference type="InterPro" id="IPR003607">
    <property type="entry name" value="HD/PDEase_dom"/>
</dbReference>
<evidence type="ECO:0000259" key="6">
    <source>
        <dbReference type="PROSITE" id="PS51832"/>
    </source>
</evidence>
<dbReference type="PANTHER" id="PTHR45228">
    <property type="entry name" value="CYCLIC DI-GMP PHOSPHODIESTERASE TM_0186-RELATED"/>
    <property type="match status" value="1"/>
</dbReference>